<sequence length="408" mass="45470">MPADAAALQSDFVSFLDNAFHRFGALEPDNHVTDVTDVAECVGGSTGRKLRMRARYRHHSPELPEDLFVKFSRDFDNPRRDRGRTQMDLEVRFAILARAGLPITVPKTVFADYHRASGTGILITERIPFGTPPVEPHHAKCLDYQMPDPLGHYEALLSSVARLAGAHRSGRLAPGFSEGFSYDPARVGVGTPPVRTDAQRSDSVERLARFGERYPGLVPERLRSPEFIRRMLSEVNAVAAAQDNVMAQLTSDTDAVALCHWNANVDNAWFWRDPRGRLRCGLLDWGCVSEMNVTMALWGALCSAEPHLWELQLPRLLAHFSAEFEAAGGPSLDPSALQRMLLRYAVTMGVTWLLDAPGYIETVAPDLDGRCTRHDPRISDNEVARTQLLMLTNFLHLWQVSDFGELIG</sequence>
<dbReference type="EMBL" id="AP022612">
    <property type="protein sequence ID" value="BBZ32611.1"/>
    <property type="molecule type" value="Genomic_DNA"/>
</dbReference>
<reference evidence="1" key="1">
    <citation type="journal article" date="2019" name="Emerg. Microbes Infect.">
        <title>Comprehensive subspecies identification of 175 nontuberculous mycobacteria species based on 7547 genomic profiles.</title>
        <authorList>
            <person name="Matsumoto Y."/>
            <person name="Kinjo T."/>
            <person name="Motooka D."/>
            <person name="Nabeya D."/>
            <person name="Jung N."/>
            <person name="Uechi K."/>
            <person name="Horii T."/>
            <person name="Iida T."/>
            <person name="Fujita J."/>
            <person name="Nakamura S."/>
        </authorList>
    </citation>
    <scope>NUCLEOTIDE SEQUENCE [LARGE SCALE GENOMIC DNA]</scope>
    <source>
        <strain evidence="1">JCM 13671</strain>
    </source>
</reference>
<accession>A0A7I7XTW1</accession>
<evidence type="ECO:0000313" key="2">
    <source>
        <dbReference type="Proteomes" id="UP000466931"/>
    </source>
</evidence>
<dbReference type="InterPro" id="IPR011009">
    <property type="entry name" value="Kinase-like_dom_sf"/>
</dbReference>
<name>A0A7I7XTW1_9MYCO</name>
<organism evidence="1 2">
    <name type="scientific">Mycolicibacterium confluentis</name>
    <dbReference type="NCBI Taxonomy" id="28047"/>
    <lineage>
        <taxon>Bacteria</taxon>
        <taxon>Bacillati</taxon>
        <taxon>Actinomycetota</taxon>
        <taxon>Actinomycetes</taxon>
        <taxon>Mycobacteriales</taxon>
        <taxon>Mycobacteriaceae</taxon>
        <taxon>Mycolicibacterium</taxon>
    </lineage>
</organism>
<dbReference type="SUPFAM" id="SSF56112">
    <property type="entry name" value="Protein kinase-like (PK-like)"/>
    <property type="match status" value="1"/>
</dbReference>
<keyword evidence="2" id="KW-1185">Reference proteome</keyword>
<proteinExistence type="predicted"/>
<gene>
    <name evidence="1" type="ORF">MCNF_12160</name>
</gene>
<evidence type="ECO:0000313" key="1">
    <source>
        <dbReference type="EMBL" id="BBZ32611.1"/>
    </source>
</evidence>
<protein>
    <recommendedName>
        <fullName evidence="3">Aminoglycoside phosphotransferase</fullName>
    </recommendedName>
</protein>
<evidence type="ECO:0008006" key="3">
    <source>
        <dbReference type="Google" id="ProtNLM"/>
    </source>
</evidence>
<dbReference type="Proteomes" id="UP000466931">
    <property type="component" value="Chromosome"/>
</dbReference>
<reference evidence="1" key="2">
    <citation type="submission" date="2020-02" db="EMBL/GenBank/DDBJ databases">
        <authorList>
            <person name="Matsumoto Y."/>
            <person name="Motooka D."/>
            <person name="Nakamura S."/>
        </authorList>
    </citation>
    <scope>NUCLEOTIDE SEQUENCE</scope>
    <source>
        <strain evidence="1">JCM 13671</strain>
    </source>
</reference>
<dbReference type="RefSeq" id="WP_234812952.1">
    <property type="nucleotide sequence ID" value="NZ_LQOQ01000027.1"/>
</dbReference>
<dbReference type="AlphaFoldDB" id="A0A7I7XTW1"/>